<keyword evidence="11" id="KW-0408">Iron</keyword>
<dbReference type="GO" id="GO:0030151">
    <property type="term" value="F:molybdenum ion binding"/>
    <property type="evidence" value="ECO:0007669"/>
    <property type="project" value="InterPro"/>
</dbReference>
<dbReference type="Gene3D" id="3.10.120.10">
    <property type="entry name" value="Cytochrome b5-like heme/steroid binding domain"/>
    <property type="match status" value="1"/>
</dbReference>
<dbReference type="GO" id="GO:0005758">
    <property type="term" value="C:mitochondrial intermembrane space"/>
    <property type="evidence" value="ECO:0007669"/>
    <property type="project" value="UniProtKB-SubCell"/>
</dbReference>
<evidence type="ECO:0000256" key="3">
    <source>
        <dbReference type="ARBA" id="ARBA00004569"/>
    </source>
</evidence>
<evidence type="ECO:0000313" key="16">
    <source>
        <dbReference type="RefSeq" id="XP_050554701.1"/>
    </source>
</evidence>
<evidence type="ECO:0000256" key="1">
    <source>
        <dbReference type="ARBA" id="ARBA00001924"/>
    </source>
</evidence>
<gene>
    <name evidence="16" type="primary">LOC118276821</name>
</gene>
<dbReference type="OrthoDB" id="10051395at2759"/>
<dbReference type="SUPFAM" id="SSF55856">
    <property type="entry name" value="Cytochrome b5-like heme/steroid binding domain"/>
    <property type="match status" value="1"/>
</dbReference>
<evidence type="ECO:0000256" key="6">
    <source>
        <dbReference type="ARBA" id="ARBA00012505"/>
    </source>
</evidence>
<comment type="pathway">
    <text evidence="4">Sulfur metabolism.</text>
</comment>
<evidence type="ECO:0000256" key="8">
    <source>
        <dbReference type="ARBA" id="ARBA00022617"/>
    </source>
</evidence>
<dbReference type="SMART" id="SM01117">
    <property type="entry name" value="Cyt-b5"/>
    <property type="match status" value="1"/>
</dbReference>
<dbReference type="Gene3D" id="2.60.40.650">
    <property type="match status" value="1"/>
</dbReference>
<organism evidence="15 16">
    <name type="scientific">Spodoptera frugiperda</name>
    <name type="common">Fall armyworm</name>
    <dbReference type="NCBI Taxonomy" id="7108"/>
    <lineage>
        <taxon>Eukaryota</taxon>
        <taxon>Metazoa</taxon>
        <taxon>Ecdysozoa</taxon>
        <taxon>Arthropoda</taxon>
        <taxon>Hexapoda</taxon>
        <taxon>Insecta</taxon>
        <taxon>Pterygota</taxon>
        <taxon>Neoptera</taxon>
        <taxon>Endopterygota</taxon>
        <taxon>Lepidoptera</taxon>
        <taxon>Glossata</taxon>
        <taxon>Ditrysia</taxon>
        <taxon>Noctuoidea</taxon>
        <taxon>Noctuidae</taxon>
        <taxon>Amphipyrinae</taxon>
        <taxon>Spodoptera</taxon>
    </lineage>
</organism>
<dbReference type="GO" id="GO:0043546">
    <property type="term" value="F:molybdopterin cofactor binding"/>
    <property type="evidence" value="ECO:0007669"/>
    <property type="project" value="TreeGrafter"/>
</dbReference>
<dbReference type="GO" id="GO:0006790">
    <property type="term" value="P:sulfur compound metabolic process"/>
    <property type="evidence" value="ECO:0007669"/>
    <property type="project" value="TreeGrafter"/>
</dbReference>
<evidence type="ECO:0000256" key="13">
    <source>
        <dbReference type="SAM" id="MobiDB-lite"/>
    </source>
</evidence>
<evidence type="ECO:0000256" key="12">
    <source>
        <dbReference type="ARBA" id="ARBA00023128"/>
    </source>
</evidence>
<dbReference type="Gene3D" id="3.90.420.10">
    <property type="entry name" value="Oxidoreductase, molybdopterin-binding domain"/>
    <property type="match status" value="1"/>
</dbReference>
<feature type="domain" description="Cytochrome b5 heme-binding" evidence="14">
    <location>
        <begin position="94"/>
        <end position="171"/>
    </location>
</feature>
<dbReference type="GO" id="GO:0008482">
    <property type="term" value="F:sulfite oxidase activity"/>
    <property type="evidence" value="ECO:0007669"/>
    <property type="project" value="UniProtKB-EC"/>
</dbReference>
<sequence length="560" mass="62585">MSLKNILLRTINQKNKFISVAASAVRINQEQYKHREQNRQYKQTVATALFSSVLIGSVLAAEKSNKDKDKGKDDKDKEDNKDDPCKAGERLPDLPTFRADEVITHNTAESFWVIYKNGVYDVTSFLPSHPGGDQIMMAGGLSIEPFWSVYGMHKTQEICDLLETYRIGNIHEADMIDHSAEEELWSKEPSRDERLIVKTSRPFNAEIPAKLQVAHFDTPNELFFVRQHMPVPELDACKHKVKVIVKNGETKTREFSLQQLDKFPRTKVRAALMCAGNRRSEMNEEVKPVKGISWQGGAISNAVWEGVLLRDVLRDCGVDCNNVAGKHVIFTGADIDATGVNFSTSIPLEQALNPNNCILLATHMNGAELPPDHGYPLRVVVPGAPAVRSVKWLESITVSKEESCSHWHQKDYRSFNASETWETADFSTAPPIYSLPITSAICDPADGDTVVPKDGVVEVRGYAYSGGGAKIVRVDISPDCGETWIQADELQTDDAPAQQHHSWALWTVTIPVCKGQEDMVLWAKATDSNFNTQPERFDDIWNIRGVLSNAYHKITVQIAR</sequence>
<evidence type="ECO:0000256" key="11">
    <source>
        <dbReference type="ARBA" id="ARBA00023004"/>
    </source>
</evidence>
<dbReference type="PANTHER" id="PTHR19372:SF7">
    <property type="entry name" value="SULFITE OXIDASE, MITOCHONDRIAL"/>
    <property type="match status" value="1"/>
</dbReference>
<dbReference type="AlphaFoldDB" id="A0A9R0DXP7"/>
<evidence type="ECO:0000259" key="14">
    <source>
        <dbReference type="PROSITE" id="PS50255"/>
    </source>
</evidence>
<dbReference type="SUPFAM" id="SSF81296">
    <property type="entry name" value="E set domains"/>
    <property type="match status" value="1"/>
</dbReference>
<dbReference type="Proteomes" id="UP000829999">
    <property type="component" value="Chromosome 15"/>
</dbReference>
<evidence type="ECO:0000256" key="10">
    <source>
        <dbReference type="ARBA" id="ARBA00023002"/>
    </source>
</evidence>
<dbReference type="InterPro" id="IPR018506">
    <property type="entry name" value="Cyt_B5_heme-BS"/>
</dbReference>
<comment type="pathway">
    <text evidence="5">Energy metabolism; sulfur metabolism.</text>
</comment>
<evidence type="ECO:0000313" key="15">
    <source>
        <dbReference type="Proteomes" id="UP000829999"/>
    </source>
</evidence>
<dbReference type="InterPro" id="IPR005066">
    <property type="entry name" value="MoCF_OxRdtse_dimer"/>
</dbReference>
<dbReference type="Pfam" id="PF00173">
    <property type="entry name" value="Cyt-b5"/>
    <property type="match status" value="1"/>
</dbReference>
<dbReference type="InterPro" id="IPR001199">
    <property type="entry name" value="Cyt_B5-like_heme/steroid-bd"/>
</dbReference>
<keyword evidence="8" id="KW-0349">Heme</keyword>
<keyword evidence="10" id="KW-0560">Oxidoreductase</keyword>
<dbReference type="Pfam" id="PF03404">
    <property type="entry name" value="Mo-co_dimer"/>
    <property type="match status" value="1"/>
</dbReference>
<evidence type="ECO:0000256" key="5">
    <source>
        <dbReference type="ARBA" id="ARBA00004971"/>
    </source>
</evidence>
<reference evidence="16" key="1">
    <citation type="submission" date="2025-08" db="UniProtKB">
        <authorList>
            <consortium name="RefSeq"/>
        </authorList>
    </citation>
    <scope>IDENTIFICATION</scope>
    <source>
        <tissue evidence="16">Whole larval tissue</tissue>
    </source>
</reference>
<keyword evidence="9" id="KW-0479">Metal-binding</keyword>
<comment type="subcellular location">
    <subcellularLocation>
        <location evidence="3">Mitochondrion intermembrane space</location>
    </subcellularLocation>
</comment>
<dbReference type="Pfam" id="PF00174">
    <property type="entry name" value="Oxidored_molyb"/>
    <property type="match status" value="1"/>
</dbReference>
<comment type="cofactor">
    <cofactor evidence="1">
        <name>Mo-molybdopterin</name>
        <dbReference type="ChEBI" id="CHEBI:71302"/>
    </cofactor>
</comment>
<protein>
    <recommendedName>
        <fullName evidence="6">sulfite oxidase</fullName>
        <ecNumber evidence="6">1.8.3.1</ecNumber>
    </recommendedName>
</protein>
<dbReference type="PROSITE" id="PS00191">
    <property type="entry name" value="CYTOCHROME_B5_1"/>
    <property type="match status" value="1"/>
</dbReference>
<dbReference type="InterPro" id="IPR036374">
    <property type="entry name" value="OxRdtase_Mopterin-bd_sf"/>
</dbReference>
<dbReference type="InterPro" id="IPR014756">
    <property type="entry name" value="Ig_E-set"/>
</dbReference>
<dbReference type="GeneID" id="118276821"/>
<dbReference type="SUPFAM" id="SSF56524">
    <property type="entry name" value="Oxidoreductase molybdopterin-binding domain"/>
    <property type="match status" value="1"/>
</dbReference>
<evidence type="ECO:0000256" key="7">
    <source>
        <dbReference type="ARBA" id="ARBA00022505"/>
    </source>
</evidence>
<dbReference type="GO" id="GO:0020037">
    <property type="term" value="F:heme binding"/>
    <property type="evidence" value="ECO:0007669"/>
    <property type="project" value="InterPro"/>
</dbReference>
<keyword evidence="12" id="KW-0496">Mitochondrion</keyword>
<feature type="region of interest" description="Disordered" evidence="13">
    <location>
        <begin position="65"/>
        <end position="92"/>
    </location>
</feature>
<dbReference type="RefSeq" id="XP_050554701.1">
    <property type="nucleotide sequence ID" value="XM_050698744.1"/>
</dbReference>
<evidence type="ECO:0000256" key="4">
    <source>
        <dbReference type="ARBA" id="ARBA00004678"/>
    </source>
</evidence>
<dbReference type="CTD" id="32878"/>
<keyword evidence="15" id="KW-1185">Reference proteome</keyword>
<dbReference type="PANTHER" id="PTHR19372">
    <property type="entry name" value="SULFITE REDUCTASE"/>
    <property type="match status" value="1"/>
</dbReference>
<dbReference type="FunFam" id="3.10.120.10:FF:000007">
    <property type="entry name" value="Sulfite oxidase, mitochondrial"/>
    <property type="match status" value="1"/>
</dbReference>
<dbReference type="PRINTS" id="PR00407">
    <property type="entry name" value="EUMOPTERIN"/>
</dbReference>
<dbReference type="PROSITE" id="PS50255">
    <property type="entry name" value="CYTOCHROME_B5_2"/>
    <property type="match status" value="1"/>
</dbReference>
<dbReference type="InterPro" id="IPR008335">
    <property type="entry name" value="Mopterin_OxRdtase_euk"/>
</dbReference>
<evidence type="ECO:0000256" key="9">
    <source>
        <dbReference type="ARBA" id="ARBA00022723"/>
    </source>
</evidence>
<proteinExistence type="predicted"/>
<accession>A0A9R0DXP7</accession>
<dbReference type="FunFam" id="3.90.420.10:FF:000002">
    <property type="entry name" value="sulfite oxidase, mitochondrial"/>
    <property type="match status" value="1"/>
</dbReference>
<dbReference type="InterPro" id="IPR000572">
    <property type="entry name" value="OxRdtase_Mopterin-bd_dom"/>
</dbReference>
<name>A0A9R0DXP7_SPOFR</name>
<dbReference type="InterPro" id="IPR036400">
    <property type="entry name" value="Cyt_B5-like_heme/steroid_sf"/>
</dbReference>
<keyword evidence="7" id="KW-0500">Molybdenum</keyword>
<dbReference type="EC" id="1.8.3.1" evidence="6"/>
<evidence type="ECO:0000256" key="2">
    <source>
        <dbReference type="ARBA" id="ARBA00001970"/>
    </source>
</evidence>
<comment type="cofactor">
    <cofactor evidence="2">
        <name>heme b</name>
        <dbReference type="ChEBI" id="CHEBI:60344"/>
    </cofactor>
</comment>